<keyword evidence="1" id="KW-0805">Transcription regulation</keyword>
<accession>A0ABT8IZI9</accession>
<evidence type="ECO:0000256" key="1">
    <source>
        <dbReference type="ARBA" id="ARBA00023015"/>
    </source>
</evidence>
<dbReference type="PROSITE" id="PS00622">
    <property type="entry name" value="HTH_LUXR_1"/>
    <property type="match status" value="1"/>
</dbReference>
<feature type="region of interest" description="Disordered" evidence="4">
    <location>
        <begin position="1"/>
        <end position="30"/>
    </location>
</feature>
<dbReference type="InterPro" id="IPR016032">
    <property type="entry name" value="Sig_transdc_resp-reg_C-effctor"/>
</dbReference>
<feature type="compositionally biased region" description="Low complexity" evidence="4">
    <location>
        <begin position="18"/>
        <end position="30"/>
    </location>
</feature>
<dbReference type="CDD" id="cd06170">
    <property type="entry name" value="LuxR_C_like"/>
    <property type="match status" value="1"/>
</dbReference>
<dbReference type="PANTHER" id="PTHR44688:SF16">
    <property type="entry name" value="DNA-BINDING TRANSCRIPTIONAL ACTIVATOR DEVR_DOSR"/>
    <property type="match status" value="1"/>
</dbReference>
<evidence type="ECO:0000313" key="7">
    <source>
        <dbReference type="Proteomes" id="UP001174210"/>
    </source>
</evidence>
<dbReference type="SUPFAM" id="SSF46894">
    <property type="entry name" value="C-terminal effector domain of the bipartite response regulators"/>
    <property type="match status" value="1"/>
</dbReference>
<comment type="caution">
    <text evidence="6">The sequence shown here is derived from an EMBL/GenBank/DDBJ whole genome shotgun (WGS) entry which is preliminary data.</text>
</comment>
<evidence type="ECO:0000313" key="6">
    <source>
        <dbReference type="EMBL" id="MDN4598224.1"/>
    </source>
</evidence>
<dbReference type="InterPro" id="IPR000792">
    <property type="entry name" value="Tscrpt_reg_LuxR_C"/>
</dbReference>
<evidence type="ECO:0000256" key="3">
    <source>
        <dbReference type="ARBA" id="ARBA00023163"/>
    </source>
</evidence>
<keyword evidence="2" id="KW-0238">DNA-binding</keyword>
<name>A0ABT8IZI9_9MICO</name>
<organism evidence="6 7">
    <name type="scientific">Leifsonia virtsii</name>
    <dbReference type="NCBI Taxonomy" id="3035915"/>
    <lineage>
        <taxon>Bacteria</taxon>
        <taxon>Bacillati</taxon>
        <taxon>Actinomycetota</taxon>
        <taxon>Actinomycetes</taxon>
        <taxon>Micrococcales</taxon>
        <taxon>Microbacteriaceae</taxon>
        <taxon>Leifsonia</taxon>
    </lineage>
</organism>
<dbReference type="PROSITE" id="PS50043">
    <property type="entry name" value="HTH_LUXR_2"/>
    <property type="match status" value="1"/>
</dbReference>
<proteinExistence type="predicted"/>
<dbReference type="Gene3D" id="1.10.10.10">
    <property type="entry name" value="Winged helix-like DNA-binding domain superfamily/Winged helix DNA-binding domain"/>
    <property type="match status" value="1"/>
</dbReference>
<keyword evidence="3" id="KW-0804">Transcription</keyword>
<evidence type="ECO:0000256" key="2">
    <source>
        <dbReference type="ARBA" id="ARBA00023125"/>
    </source>
</evidence>
<protein>
    <submittedName>
        <fullName evidence="6">Response regulator transcription factor</fullName>
    </submittedName>
</protein>
<reference evidence="6" key="1">
    <citation type="submission" date="2023-03" db="EMBL/GenBank/DDBJ databases">
        <title>MT1 and MT2 Draft Genomes of Novel Species.</title>
        <authorList>
            <person name="Venkateswaran K."/>
        </authorList>
    </citation>
    <scope>NUCLEOTIDE SEQUENCE</scope>
    <source>
        <strain evidence="6">F6_8S_P_1A</strain>
    </source>
</reference>
<feature type="domain" description="HTH luxR-type" evidence="5">
    <location>
        <begin position="140"/>
        <end position="205"/>
    </location>
</feature>
<dbReference type="EMBL" id="JAROCB010000003">
    <property type="protein sequence ID" value="MDN4598224.1"/>
    <property type="molecule type" value="Genomic_DNA"/>
</dbReference>
<keyword evidence="7" id="KW-1185">Reference proteome</keyword>
<dbReference type="PANTHER" id="PTHR44688">
    <property type="entry name" value="DNA-BINDING TRANSCRIPTIONAL ACTIVATOR DEVR_DOSR"/>
    <property type="match status" value="1"/>
</dbReference>
<dbReference type="Proteomes" id="UP001174210">
    <property type="component" value="Unassembled WGS sequence"/>
</dbReference>
<dbReference type="PRINTS" id="PR00038">
    <property type="entry name" value="HTHLUXR"/>
</dbReference>
<dbReference type="Pfam" id="PF00196">
    <property type="entry name" value="GerE"/>
    <property type="match status" value="1"/>
</dbReference>
<evidence type="ECO:0000256" key="4">
    <source>
        <dbReference type="SAM" id="MobiDB-lite"/>
    </source>
</evidence>
<dbReference type="InterPro" id="IPR036388">
    <property type="entry name" value="WH-like_DNA-bd_sf"/>
</dbReference>
<dbReference type="SMART" id="SM00421">
    <property type="entry name" value="HTH_LUXR"/>
    <property type="match status" value="1"/>
</dbReference>
<evidence type="ECO:0000259" key="5">
    <source>
        <dbReference type="PROSITE" id="PS50043"/>
    </source>
</evidence>
<sequence>MNGRSCGPPGRRPPPRPATTTRASSTRATHWCSSAASATASASPRRWSCSPTWHVSGRRLRAGRPCSARLPARWRDAGAVRANYPPYFRDSASTERALRRRLGDAAFGRAFDYGAALTEDESIGFALHGIVETRTRTAVPLAARSILTPRETEVASLVADGETNRSIARRLFVSIRTVETHVQNALVKLGLRSRTELAVWFREQPETARPEGAA</sequence>
<gene>
    <name evidence="6" type="ORF">P5G59_13815</name>
</gene>
<dbReference type="RefSeq" id="WP_301219625.1">
    <property type="nucleotide sequence ID" value="NZ_JAROCB010000003.1"/>
</dbReference>